<evidence type="ECO:0008006" key="11">
    <source>
        <dbReference type="Google" id="ProtNLM"/>
    </source>
</evidence>
<name>A0AA35Y705_LACSI</name>
<dbReference type="InterPro" id="IPR014381">
    <property type="entry name" value="Arch_Rpo5/euc_Rpb5"/>
</dbReference>
<dbReference type="InterPro" id="IPR012337">
    <property type="entry name" value="RNaseH-like_sf"/>
</dbReference>
<evidence type="ECO:0000313" key="9">
    <source>
        <dbReference type="EMBL" id="CAI9261106.1"/>
    </source>
</evidence>
<evidence type="ECO:0000256" key="1">
    <source>
        <dbReference type="ARBA" id="ARBA00004123"/>
    </source>
</evidence>
<accession>A0AA35Y705</accession>
<dbReference type="Proteomes" id="UP001177003">
    <property type="component" value="Chromosome 0"/>
</dbReference>
<dbReference type="Gene3D" id="3.90.940.20">
    <property type="entry name" value="RPB5-like RNA polymerase subunit"/>
    <property type="match status" value="1"/>
</dbReference>
<dbReference type="GO" id="GO:0003677">
    <property type="term" value="F:DNA binding"/>
    <property type="evidence" value="ECO:0007669"/>
    <property type="project" value="InterPro"/>
</dbReference>
<evidence type="ECO:0000259" key="7">
    <source>
        <dbReference type="Pfam" id="PF03871"/>
    </source>
</evidence>
<feature type="compositionally biased region" description="Acidic residues" evidence="5">
    <location>
        <begin position="304"/>
        <end position="314"/>
    </location>
</feature>
<comment type="similarity">
    <text evidence="4">Belongs to the archaeal Rpo5/eukaryotic RPB5 RNA polymerase subunit family.</text>
</comment>
<dbReference type="EMBL" id="OX465086">
    <property type="protein sequence ID" value="CAI9261106.1"/>
    <property type="molecule type" value="Genomic_DNA"/>
</dbReference>
<proteinExistence type="inferred from homology"/>
<dbReference type="GO" id="GO:0003899">
    <property type="term" value="F:DNA-directed RNA polymerase activity"/>
    <property type="evidence" value="ECO:0007669"/>
    <property type="project" value="InterPro"/>
</dbReference>
<dbReference type="GO" id="GO:0046983">
    <property type="term" value="F:protein dimerization activity"/>
    <property type="evidence" value="ECO:0007669"/>
    <property type="project" value="InterPro"/>
</dbReference>
<evidence type="ECO:0000259" key="6">
    <source>
        <dbReference type="Pfam" id="PF01191"/>
    </source>
</evidence>
<dbReference type="InterPro" id="IPR036710">
    <property type="entry name" value="RNA_pol_Rpb5_N_sf"/>
</dbReference>
<dbReference type="InterPro" id="IPR020608">
    <property type="entry name" value="RNA_pol_subH/Rpb5_CS"/>
</dbReference>
<dbReference type="Pfam" id="PF01191">
    <property type="entry name" value="RNA_pol_Rpb5_C"/>
    <property type="match status" value="1"/>
</dbReference>
<organism evidence="9 10">
    <name type="scientific">Lactuca saligna</name>
    <name type="common">Willowleaf lettuce</name>
    <dbReference type="NCBI Taxonomy" id="75948"/>
    <lineage>
        <taxon>Eukaryota</taxon>
        <taxon>Viridiplantae</taxon>
        <taxon>Streptophyta</taxon>
        <taxon>Embryophyta</taxon>
        <taxon>Tracheophyta</taxon>
        <taxon>Spermatophyta</taxon>
        <taxon>Magnoliopsida</taxon>
        <taxon>eudicotyledons</taxon>
        <taxon>Gunneridae</taxon>
        <taxon>Pentapetalae</taxon>
        <taxon>asterids</taxon>
        <taxon>campanulids</taxon>
        <taxon>Asterales</taxon>
        <taxon>Asteraceae</taxon>
        <taxon>Cichorioideae</taxon>
        <taxon>Cichorieae</taxon>
        <taxon>Lactucinae</taxon>
        <taxon>Lactuca</taxon>
    </lineage>
</organism>
<evidence type="ECO:0000256" key="2">
    <source>
        <dbReference type="ARBA" id="ARBA00023163"/>
    </source>
</evidence>
<dbReference type="AlphaFoldDB" id="A0AA35Y705"/>
<dbReference type="InterPro" id="IPR000783">
    <property type="entry name" value="RNA_pol_subH/Rpb5_C"/>
</dbReference>
<protein>
    <recommendedName>
        <fullName evidence="11">DNA-directed RNA polymerases I, II, and III subunit RPABC1</fullName>
    </recommendedName>
</protein>
<keyword evidence="2" id="KW-0804">Transcription</keyword>
<feature type="region of interest" description="Disordered" evidence="5">
    <location>
        <begin position="658"/>
        <end position="699"/>
    </location>
</feature>
<dbReference type="SUPFAM" id="SSF53098">
    <property type="entry name" value="Ribonuclease H-like"/>
    <property type="match status" value="1"/>
</dbReference>
<evidence type="ECO:0000256" key="3">
    <source>
        <dbReference type="ARBA" id="ARBA00023242"/>
    </source>
</evidence>
<dbReference type="PANTHER" id="PTHR10535:SF0">
    <property type="entry name" value="DNA-DIRECTED RNA POLYMERASES I, II, AND III SUBUNIT RPABC1"/>
    <property type="match status" value="1"/>
</dbReference>
<dbReference type="Pfam" id="PF05699">
    <property type="entry name" value="Dimer_Tnp_hAT"/>
    <property type="match status" value="1"/>
</dbReference>
<dbReference type="InterPro" id="IPR005571">
    <property type="entry name" value="RNA_pol_Rpb5_N"/>
</dbReference>
<dbReference type="PANTHER" id="PTHR10535">
    <property type="entry name" value="DNA-DIRECTED RNA POLYMERASES I, II, AND III SUBUNIT RPABC1"/>
    <property type="match status" value="1"/>
</dbReference>
<comment type="subcellular location">
    <subcellularLocation>
        <location evidence="1">Nucleus</location>
    </subcellularLocation>
</comment>
<evidence type="ECO:0000256" key="5">
    <source>
        <dbReference type="SAM" id="MobiDB-lite"/>
    </source>
</evidence>
<sequence>MSTALTEEDIKRLYRIRKTVMEMLKDRNYLVGEFELEMDRRQFIQKYGDNMKREDLVISKSLKNDSSEQIYVFFPDEAKVGVKTIKNYINRMKSENVTRGILVVQQNLTPFARTCISEISAKFHLEVFQEAELLVNVKNHVLVPEHQVLANEEKKTLLERYTVKETQLPRIQVTDPVARYYGLKRGQVVKIIRPIFDHFLALNHIVFRVWCIRISPSNDRSIGPSSSSSLSDSLTPEFPISPTVDTRYSAGLVTGEAYPYLPFKRSKGRAVLRDEKYCACAAPRSNKRKVMADTNNTNPLDVNDGSDDSVEEIGPESLSQGVESTSTKKRKKRKKTSDVWRSFEMLPQKPNEPLYCKCKKCGTKYQAESKNGTGSSQLKRVEEALFSLFDEYMQASRESSDGNVEGGSGSGDFNSRQTSVGNVGGGSNHSILEEFDEYDNDDMDSTKKSQLQVYLLEPRTKRTSSINILEFWQSQQYRYPELAKLAMDILCVPVSTVASESTFSLGGRVLNEYRSSMKPGIVEAVICSRDWLFGVKVDTHVDVDKLTQNVMDMNIAEDNTECLQWFWIRTDNKNIKTQNQINKNRILKLEIRNYLVSVVVVIEWRVRWVLLLPDEATMAVAVPGGRLVSIGPNSLPRHNVTTKPPWFLHLGLLREKRNRRRRSGGARRKSFLPTDRTLSHPHLHLPSRKAPLKTPSASPLLDGTKSIGGSYWAMLAVEDT</sequence>
<feature type="compositionally biased region" description="Basic residues" evidence="5">
    <location>
        <begin position="658"/>
        <end position="670"/>
    </location>
</feature>
<keyword evidence="10" id="KW-1185">Reference proteome</keyword>
<feature type="region of interest" description="Disordered" evidence="5">
    <location>
        <begin position="396"/>
        <end position="415"/>
    </location>
</feature>
<dbReference type="GO" id="GO:0005736">
    <property type="term" value="C:RNA polymerase I complex"/>
    <property type="evidence" value="ECO:0007669"/>
    <property type="project" value="TreeGrafter"/>
</dbReference>
<dbReference type="PROSITE" id="PS01110">
    <property type="entry name" value="RNA_POL_H_23KD"/>
    <property type="match status" value="1"/>
</dbReference>
<dbReference type="FunFam" id="3.90.940.20:FF:000001">
    <property type="entry name" value="DNA-directed RNA polymerases I, II, and III subunit RPABC1"/>
    <property type="match status" value="1"/>
</dbReference>
<reference evidence="9" key="1">
    <citation type="submission" date="2023-04" db="EMBL/GenBank/DDBJ databases">
        <authorList>
            <person name="Vijverberg K."/>
            <person name="Xiong W."/>
            <person name="Schranz E."/>
        </authorList>
    </citation>
    <scope>NUCLEOTIDE SEQUENCE</scope>
</reference>
<evidence type="ECO:0000256" key="4">
    <source>
        <dbReference type="ARBA" id="ARBA00025765"/>
    </source>
</evidence>
<dbReference type="FunFam" id="3.40.1340.10:FF:000001">
    <property type="entry name" value="DNA-directed RNA polymerases I, II, and III subunit RPABC1"/>
    <property type="match status" value="1"/>
</dbReference>
<dbReference type="GO" id="GO:0006362">
    <property type="term" value="P:transcription elongation by RNA polymerase I"/>
    <property type="evidence" value="ECO:0007669"/>
    <property type="project" value="TreeGrafter"/>
</dbReference>
<dbReference type="GO" id="GO:0005666">
    <property type="term" value="C:RNA polymerase III complex"/>
    <property type="evidence" value="ECO:0007669"/>
    <property type="project" value="TreeGrafter"/>
</dbReference>
<dbReference type="InterPro" id="IPR008906">
    <property type="entry name" value="HATC_C_dom"/>
</dbReference>
<feature type="compositionally biased region" description="Basic residues" evidence="5">
    <location>
        <begin position="679"/>
        <end position="691"/>
    </location>
</feature>
<dbReference type="GO" id="GO:0042797">
    <property type="term" value="P:tRNA transcription by RNA polymerase III"/>
    <property type="evidence" value="ECO:0007669"/>
    <property type="project" value="TreeGrafter"/>
</dbReference>
<feature type="region of interest" description="Disordered" evidence="5">
    <location>
        <begin position="290"/>
        <end position="338"/>
    </location>
</feature>
<feature type="domain" description="RNA polymerase Rpb5 N-terminal" evidence="7">
    <location>
        <begin position="7"/>
        <end position="92"/>
    </location>
</feature>
<dbReference type="Gene3D" id="3.40.1340.10">
    <property type="entry name" value="RNA polymerase, Rpb5, N-terminal domain"/>
    <property type="match status" value="1"/>
</dbReference>
<dbReference type="InterPro" id="IPR035913">
    <property type="entry name" value="RPB5-like_sf"/>
</dbReference>
<dbReference type="SUPFAM" id="SSF55287">
    <property type="entry name" value="RPB5-like RNA polymerase subunit"/>
    <property type="match status" value="1"/>
</dbReference>
<gene>
    <name evidence="9" type="ORF">LSALG_LOCUS1908</name>
</gene>
<feature type="domain" description="RNA polymerase subunit H/Rpb5 C-terminal" evidence="6">
    <location>
        <begin position="135"/>
        <end position="194"/>
    </location>
</feature>
<dbReference type="SUPFAM" id="SSF53036">
    <property type="entry name" value="Eukaryotic RPB5 N-terminal domain"/>
    <property type="match status" value="1"/>
</dbReference>
<feature type="domain" description="HAT C-terminal dimerisation" evidence="8">
    <location>
        <begin position="451"/>
        <end position="532"/>
    </location>
</feature>
<evidence type="ECO:0000313" key="10">
    <source>
        <dbReference type="Proteomes" id="UP001177003"/>
    </source>
</evidence>
<keyword evidence="3" id="KW-0539">Nucleus</keyword>
<dbReference type="GO" id="GO:0006366">
    <property type="term" value="P:transcription by RNA polymerase II"/>
    <property type="evidence" value="ECO:0007669"/>
    <property type="project" value="TreeGrafter"/>
</dbReference>
<dbReference type="GO" id="GO:0005665">
    <property type="term" value="C:RNA polymerase II, core complex"/>
    <property type="evidence" value="ECO:0007669"/>
    <property type="project" value="TreeGrafter"/>
</dbReference>
<evidence type="ECO:0000259" key="8">
    <source>
        <dbReference type="Pfam" id="PF05699"/>
    </source>
</evidence>
<dbReference type="Pfam" id="PF03871">
    <property type="entry name" value="RNA_pol_Rpb5_N"/>
    <property type="match status" value="1"/>
</dbReference>